<dbReference type="OrthoDB" id="9152192at2"/>
<dbReference type="EMBL" id="CP003281">
    <property type="protein sequence ID" value="AFL84628.1"/>
    <property type="molecule type" value="Genomic_DNA"/>
</dbReference>
<dbReference type="eggNOG" id="ENOG5032VHU">
    <property type="taxonomic scope" value="Bacteria"/>
</dbReference>
<dbReference type="RefSeq" id="WP_014772597.1">
    <property type="nucleotide sequence ID" value="NC_018010.1"/>
</dbReference>
<evidence type="ECO:0000313" key="2">
    <source>
        <dbReference type="EMBL" id="AFL84628.1"/>
    </source>
</evidence>
<dbReference type="PATRIC" id="fig|866536.3.peg.2114"/>
<keyword evidence="1" id="KW-0472">Membrane</keyword>
<evidence type="ECO:0000313" key="3">
    <source>
        <dbReference type="Proteomes" id="UP000006050"/>
    </source>
</evidence>
<gene>
    <name evidence="2" type="ordered locus">Belba_2055</name>
</gene>
<keyword evidence="1" id="KW-1133">Transmembrane helix</keyword>
<feature type="transmembrane region" description="Helical" evidence="1">
    <location>
        <begin position="34"/>
        <end position="53"/>
    </location>
</feature>
<evidence type="ECO:0000256" key="1">
    <source>
        <dbReference type="SAM" id="Phobius"/>
    </source>
</evidence>
<dbReference type="AlphaFoldDB" id="I3Z5W0"/>
<keyword evidence="1" id="KW-0812">Transmembrane</keyword>
<accession>I3Z5W0</accession>
<keyword evidence="3" id="KW-1185">Reference proteome</keyword>
<organism evidence="2 3">
    <name type="scientific">Belliella baltica (strain DSM 15883 / CIP 108006 / LMG 21964 / BA134)</name>
    <dbReference type="NCBI Taxonomy" id="866536"/>
    <lineage>
        <taxon>Bacteria</taxon>
        <taxon>Pseudomonadati</taxon>
        <taxon>Bacteroidota</taxon>
        <taxon>Cytophagia</taxon>
        <taxon>Cytophagales</taxon>
        <taxon>Cyclobacteriaceae</taxon>
        <taxon>Belliella</taxon>
    </lineage>
</organism>
<sequence length="151" mass="16675">MIGIAIYLILFLLGLVSSLILLLSGQLPEWTISYQLPISCGLAGGFGGVLYCLRGLYVNYSARKQWSSEWYPWYIIRPFASILTGSVSFLFLKAGLLVLEAQTNTSSSNFGFYALAFIAGLNVDKFISKIEDLAQATWGIEKSRASKDNQN</sequence>
<dbReference type="KEGG" id="bbd:Belba_2055"/>
<name>I3Z5W0_BELBD</name>
<dbReference type="HOGENOM" id="CLU_129125_0_0_10"/>
<proteinExistence type="predicted"/>
<dbReference type="Proteomes" id="UP000006050">
    <property type="component" value="Chromosome"/>
</dbReference>
<dbReference type="STRING" id="866536.Belba_2055"/>
<reference evidence="3" key="1">
    <citation type="submission" date="2012-06" db="EMBL/GenBank/DDBJ databases">
        <title>The complete genome of Belliella baltica DSM 15883.</title>
        <authorList>
            <person name="Lucas S."/>
            <person name="Copeland A."/>
            <person name="Lapidus A."/>
            <person name="Goodwin L."/>
            <person name="Pitluck S."/>
            <person name="Peters L."/>
            <person name="Mikhailova N."/>
            <person name="Davenport K."/>
            <person name="Kyrpides N."/>
            <person name="Mavromatis K."/>
            <person name="Pagani I."/>
            <person name="Ivanova N."/>
            <person name="Ovchinnikova G."/>
            <person name="Zeytun A."/>
            <person name="Detter J.C."/>
            <person name="Han C."/>
            <person name="Land M."/>
            <person name="Hauser L."/>
            <person name="Markowitz V."/>
            <person name="Cheng J.-F."/>
            <person name="Hugenholtz P."/>
            <person name="Woyke T."/>
            <person name="Wu D."/>
            <person name="Tindall B."/>
            <person name="Pomrenke H."/>
            <person name="Brambilla E."/>
            <person name="Klenk H.-P."/>
            <person name="Eisen J.A."/>
        </authorList>
    </citation>
    <scope>NUCLEOTIDE SEQUENCE [LARGE SCALE GENOMIC DNA]</scope>
    <source>
        <strain evidence="3">DSM 15883 / CIP 108006 / LMG 21964 / BA134</strain>
    </source>
</reference>
<feature type="transmembrane region" description="Helical" evidence="1">
    <location>
        <begin position="74"/>
        <end position="98"/>
    </location>
</feature>
<protein>
    <submittedName>
        <fullName evidence="2">Uncharacterized protein</fullName>
    </submittedName>
</protein>